<organism evidence="3 4">
    <name type="scientific">Methanoculleus frigidifontis</name>
    <dbReference type="NCBI Taxonomy" id="2584085"/>
    <lineage>
        <taxon>Archaea</taxon>
        <taxon>Methanobacteriati</taxon>
        <taxon>Methanobacteriota</taxon>
        <taxon>Stenosarchaea group</taxon>
        <taxon>Methanomicrobia</taxon>
        <taxon>Methanomicrobiales</taxon>
        <taxon>Methanomicrobiaceae</taxon>
        <taxon>Methanoculleus</taxon>
    </lineage>
</organism>
<dbReference type="EMBL" id="VCYH01000004">
    <property type="protein sequence ID" value="MDN7024832.1"/>
    <property type="molecule type" value="Genomic_DNA"/>
</dbReference>
<dbReference type="Proteomes" id="UP001168338">
    <property type="component" value="Unassembled WGS sequence"/>
</dbReference>
<dbReference type="Gene3D" id="1.20.58.2180">
    <property type="match status" value="1"/>
</dbReference>
<feature type="domain" description="Fe/B12 periplasmic-binding" evidence="2">
    <location>
        <begin position="90"/>
        <end position="360"/>
    </location>
</feature>
<dbReference type="Pfam" id="PF01497">
    <property type="entry name" value="Peripla_BP_2"/>
    <property type="match status" value="1"/>
</dbReference>
<keyword evidence="4" id="KW-1185">Reference proteome</keyword>
<sequence length="393" mass="43149">MRQAGGLAGFSDLKRACRARCRTRQQSKKGEITITRKQSLLGILLIIGICAACFASACIAASQEQPSTPANRTIADMAGREVVVPAEIESVLCTSPPSAMLVYMVAPEKLLGWNFAPTEVSKRYIPEPYASLPEVGGWFGKQTGNYETFISMHPDIVLEGFNVGGSVNDTVAERQQKMGSIPVVAVEDTVNASGYAAPIRFAGDLLGEEEHAAAMIAFYDGVLATVTERVAAIPEDERVRVYYAEGPEGLWTDPSSSQHAELIDLCGGKNVADCVLNPGYGRTEVSMEQVLTWNPEVILVGDPVFYKSVGSDPRWQDITAVQTHRVYMIPTTAFCWFDRPPGINRIIGIPWTAKTLYPDRFEDMDLAGLVREFHEMYLHTTLSNDEIEQLLHP</sequence>
<accession>A0ABT8MA68</accession>
<protein>
    <submittedName>
        <fullName evidence="3">Iron ABC transporter substrate-binding protein</fullName>
    </submittedName>
</protein>
<gene>
    <name evidence="3" type="ORF">FGU65_08020</name>
</gene>
<evidence type="ECO:0000313" key="3">
    <source>
        <dbReference type="EMBL" id="MDN7024832.1"/>
    </source>
</evidence>
<comment type="caution">
    <text evidence="3">The sequence shown here is derived from an EMBL/GenBank/DDBJ whole genome shotgun (WGS) entry which is preliminary data.</text>
</comment>
<dbReference type="PANTHER" id="PTHR30535">
    <property type="entry name" value="VITAMIN B12-BINDING PROTEIN"/>
    <property type="match status" value="1"/>
</dbReference>
<evidence type="ECO:0000313" key="4">
    <source>
        <dbReference type="Proteomes" id="UP001168338"/>
    </source>
</evidence>
<dbReference type="InterPro" id="IPR050902">
    <property type="entry name" value="ABC_Transporter_SBP"/>
</dbReference>
<keyword evidence="1" id="KW-1133">Transmembrane helix</keyword>
<evidence type="ECO:0000256" key="1">
    <source>
        <dbReference type="SAM" id="Phobius"/>
    </source>
</evidence>
<feature type="transmembrane region" description="Helical" evidence="1">
    <location>
        <begin position="39"/>
        <end position="62"/>
    </location>
</feature>
<dbReference type="InterPro" id="IPR002491">
    <property type="entry name" value="ABC_transptr_periplasmic_BD"/>
</dbReference>
<proteinExistence type="predicted"/>
<keyword evidence="1" id="KW-0472">Membrane</keyword>
<keyword evidence="1" id="KW-0812">Transmembrane</keyword>
<dbReference type="PANTHER" id="PTHR30535:SF34">
    <property type="entry name" value="MOLYBDATE-BINDING PROTEIN MOLA"/>
    <property type="match status" value="1"/>
</dbReference>
<reference evidence="3" key="1">
    <citation type="submission" date="2019-05" db="EMBL/GenBank/DDBJ databases">
        <title>Methanoculleus sp. FWC-SCC1, a methanogenic archaeon isolated from deep marine cold seep.</title>
        <authorList>
            <person name="Chen Y.-W."/>
            <person name="Chen S.-C."/>
            <person name="Teng N.-H."/>
            <person name="Lai M.-C."/>
        </authorList>
    </citation>
    <scope>NUCLEOTIDE SEQUENCE</scope>
    <source>
        <strain evidence="3">FWC-SCC1</strain>
    </source>
</reference>
<name>A0ABT8MA68_9EURY</name>
<dbReference type="RefSeq" id="WP_301663947.1">
    <property type="nucleotide sequence ID" value="NZ_VCYH01000004.1"/>
</dbReference>
<evidence type="ECO:0000259" key="2">
    <source>
        <dbReference type="PROSITE" id="PS50983"/>
    </source>
</evidence>
<dbReference type="PROSITE" id="PS50983">
    <property type="entry name" value="FE_B12_PBP"/>
    <property type="match status" value="1"/>
</dbReference>
<dbReference type="Gene3D" id="3.40.50.1980">
    <property type="entry name" value="Nitrogenase molybdenum iron protein domain"/>
    <property type="match status" value="2"/>
</dbReference>
<dbReference type="SUPFAM" id="SSF53807">
    <property type="entry name" value="Helical backbone' metal receptor"/>
    <property type="match status" value="1"/>
</dbReference>